<comment type="caution">
    <text evidence="1">The sequence shown here is derived from an EMBL/GenBank/DDBJ whole genome shotgun (WGS) entry which is preliminary data.</text>
</comment>
<organism evidence="1 2">
    <name type="scientific">Pyropia yezoensis</name>
    <name type="common">Susabi-nori</name>
    <name type="synonym">Porphyra yezoensis</name>
    <dbReference type="NCBI Taxonomy" id="2788"/>
    <lineage>
        <taxon>Eukaryota</taxon>
        <taxon>Rhodophyta</taxon>
        <taxon>Bangiophyceae</taxon>
        <taxon>Bangiales</taxon>
        <taxon>Bangiaceae</taxon>
        <taxon>Pyropia</taxon>
    </lineage>
</organism>
<sequence length="407" mass="44553">MADGIQPQEGAAGTGGRPTNAFMAGVTLSDLTITQRGLVLAMRKVEEGVTAATTRAQVKKIIAETFPPESLFDPELNAIPTLYRDLRAWLQAHGVVIGVHPKRRILHHLAEYLYDNEEDKQMAHDMARMKFNPEITQIQTRNELALLRFNAFVKQGMSEMNALKELHKVITKNAPLLPLEYRTDRQKRDFIRHALVGVPWAEPIINRCASVGAQFQELYAELAGALQLNLEGRITNAREDGLEDQKPVAIPVQFTADGKHVVIPTHYANQGMYALPNKGVGGSVKGGRGGGAKVGPLSISGCFNCDANDHVMRDCKRLVDYVKAAQRKLAYWSKKRAGRPTAAAVLFATMEQMNPPAVDEGTGAKEETVADVEELYYETLLMGNGGTDAEGDTESGFEEGPSFRPGA</sequence>
<proteinExistence type="predicted"/>
<name>A0ACC3BPQ0_PYRYE</name>
<keyword evidence="2" id="KW-1185">Reference proteome</keyword>
<dbReference type="EMBL" id="CM020618">
    <property type="protein sequence ID" value="KAK1859704.1"/>
    <property type="molecule type" value="Genomic_DNA"/>
</dbReference>
<evidence type="ECO:0000313" key="1">
    <source>
        <dbReference type="EMBL" id="KAK1859704.1"/>
    </source>
</evidence>
<gene>
    <name evidence="1" type="ORF">I4F81_002298</name>
</gene>
<dbReference type="Proteomes" id="UP000798662">
    <property type="component" value="Chromosome 1"/>
</dbReference>
<protein>
    <submittedName>
        <fullName evidence="1">Uncharacterized protein</fullName>
    </submittedName>
</protein>
<reference evidence="1" key="1">
    <citation type="submission" date="2019-11" db="EMBL/GenBank/DDBJ databases">
        <title>Nori genome reveals adaptations in red seaweeds to the harsh intertidal environment.</title>
        <authorList>
            <person name="Wang D."/>
            <person name="Mao Y."/>
        </authorList>
    </citation>
    <scope>NUCLEOTIDE SEQUENCE</scope>
    <source>
        <tissue evidence="1">Gametophyte</tissue>
    </source>
</reference>
<accession>A0ACC3BPQ0</accession>
<evidence type="ECO:0000313" key="2">
    <source>
        <dbReference type="Proteomes" id="UP000798662"/>
    </source>
</evidence>